<organism evidence="8">
    <name type="scientific">Mucor ambiguus</name>
    <dbReference type="NCBI Taxonomy" id="91626"/>
    <lineage>
        <taxon>Eukaryota</taxon>
        <taxon>Fungi</taxon>
        <taxon>Fungi incertae sedis</taxon>
        <taxon>Mucoromycota</taxon>
        <taxon>Mucoromycotina</taxon>
        <taxon>Mucoromycetes</taxon>
        <taxon>Mucorales</taxon>
        <taxon>Mucorineae</taxon>
        <taxon>Mucoraceae</taxon>
        <taxon>Mucor</taxon>
    </lineage>
</organism>
<evidence type="ECO:0000256" key="6">
    <source>
        <dbReference type="ARBA" id="ARBA00023242"/>
    </source>
</evidence>
<dbReference type="PRINTS" id="PR01874">
    <property type="entry name" value="DNAREPAIRADA"/>
</dbReference>
<dbReference type="GO" id="GO:0090656">
    <property type="term" value="P:t-circle formation"/>
    <property type="evidence" value="ECO:0007669"/>
    <property type="project" value="TreeGrafter"/>
</dbReference>
<evidence type="ECO:0000259" key="7">
    <source>
        <dbReference type="PROSITE" id="PS50162"/>
    </source>
</evidence>
<dbReference type="PIRSF" id="PIRSF005856">
    <property type="entry name" value="Rad51"/>
    <property type="match status" value="1"/>
</dbReference>
<dbReference type="CDD" id="cd19491">
    <property type="entry name" value="XRCC3"/>
    <property type="match status" value="1"/>
</dbReference>
<dbReference type="InterPro" id="IPR047348">
    <property type="entry name" value="XRCC3-like_C"/>
</dbReference>
<dbReference type="GO" id="GO:0071140">
    <property type="term" value="P:resolution of mitotic recombination intermediates"/>
    <property type="evidence" value="ECO:0007669"/>
    <property type="project" value="TreeGrafter"/>
</dbReference>
<keyword evidence="2" id="KW-0547">Nucleotide-binding</keyword>
<keyword evidence="5" id="KW-0234">DNA repair</keyword>
<dbReference type="GO" id="GO:0000400">
    <property type="term" value="F:four-way junction DNA binding"/>
    <property type="evidence" value="ECO:0007669"/>
    <property type="project" value="TreeGrafter"/>
</dbReference>
<accession>A0A0C9MQH5</accession>
<dbReference type="InterPro" id="IPR013632">
    <property type="entry name" value="Rad51_C"/>
</dbReference>
<sequence length="352" mass="39430">MDTKLKETLQQFGLLDKIEELGLDSAADILSKSSADLQRLLRINSLQASLILRNASRDVYDWRKRVKTGDELLQQDAQILTTGDAIMDQVLHGGISLGMITEIVGESSSGKTQLALQLALTAQKPKSEGGLEGAAVYIHSEGPFPSNRLDQLVSQYPASKQQQLKNSIHTIRIRTSEEQYQVLAYQLPAFLERHPNIKVILIDSISAIYRSEPASERNKFDKMSEICELGSRLKKLADQYRVAIVAVNQVSDVFEKEKNGNRDYIDSWLDFKLVNADESNQMIGMFIQSLLKKPILGLAWSNSVNTRIRLARSPMLERIQTRRVLFIEFSPIASRLGCELTIDDSGIHAVTS</sequence>
<dbReference type="Gene3D" id="3.40.50.300">
    <property type="entry name" value="P-loop containing nucleotide triphosphate hydrolases"/>
    <property type="match status" value="1"/>
</dbReference>
<dbReference type="InterPro" id="IPR020588">
    <property type="entry name" value="RecA_ATP-bd"/>
</dbReference>
<evidence type="ECO:0000256" key="1">
    <source>
        <dbReference type="ARBA" id="ARBA00004123"/>
    </source>
</evidence>
<evidence type="ECO:0000313" key="8">
    <source>
        <dbReference type="EMBL" id="GAN05547.1"/>
    </source>
</evidence>
<evidence type="ECO:0000256" key="3">
    <source>
        <dbReference type="ARBA" id="ARBA00022763"/>
    </source>
</evidence>
<keyword evidence="6" id="KW-0539">Nucleus</keyword>
<dbReference type="GO" id="GO:0005524">
    <property type="term" value="F:ATP binding"/>
    <property type="evidence" value="ECO:0007669"/>
    <property type="project" value="UniProtKB-KW"/>
</dbReference>
<dbReference type="PANTHER" id="PTHR46487">
    <property type="entry name" value="DNA REPAIR PROTEIN XRCC3"/>
    <property type="match status" value="1"/>
</dbReference>
<dbReference type="SMART" id="SM00382">
    <property type="entry name" value="AAA"/>
    <property type="match status" value="1"/>
</dbReference>
<protein>
    <submittedName>
        <fullName evidence="8">DNA repair protein XRCC3-like</fullName>
    </submittedName>
</protein>
<keyword evidence="3" id="KW-0227">DNA damage</keyword>
<dbReference type="PROSITE" id="PS50162">
    <property type="entry name" value="RECA_2"/>
    <property type="match status" value="1"/>
</dbReference>
<dbReference type="GO" id="GO:0033065">
    <property type="term" value="C:Rad51C-XRCC3 complex"/>
    <property type="evidence" value="ECO:0007669"/>
    <property type="project" value="TreeGrafter"/>
</dbReference>
<evidence type="ECO:0000256" key="4">
    <source>
        <dbReference type="ARBA" id="ARBA00022840"/>
    </source>
</evidence>
<dbReference type="Pfam" id="PF08423">
    <property type="entry name" value="Rad51"/>
    <property type="match status" value="1"/>
</dbReference>
<proteinExistence type="predicted"/>
<dbReference type="OrthoDB" id="1861185at2759"/>
<dbReference type="AlphaFoldDB" id="A0A0C9MQH5"/>
<evidence type="ECO:0000313" key="9">
    <source>
        <dbReference type="Proteomes" id="UP000053815"/>
    </source>
</evidence>
<dbReference type="GO" id="GO:0140664">
    <property type="term" value="F:ATP-dependent DNA damage sensor activity"/>
    <property type="evidence" value="ECO:0007669"/>
    <property type="project" value="InterPro"/>
</dbReference>
<dbReference type="GO" id="GO:0005657">
    <property type="term" value="C:replication fork"/>
    <property type="evidence" value="ECO:0007669"/>
    <property type="project" value="TreeGrafter"/>
</dbReference>
<dbReference type="EMBL" id="DF836384">
    <property type="protein sequence ID" value="GAN05547.1"/>
    <property type="molecule type" value="Genomic_DNA"/>
</dbReference>
<dbReference type="SUPFAM" id="SSF52540">
    <property type="entry name" value="P-loop containing nucleoside triphosphate hydrolases"/>
    <property type="match status" value="1"/>
</dbReference>
<gene>
    <name evidence="8" type="ORF">MAM1_0095d05018</name>
</gene>
<evidence type="ECO:0000256" key="5">
    <source>
        <dbReference type="ARBA" id="ARBA00023204"/>
    </source>
</evidence>
<evidence type="ECO:0000256" key="2">
    <source>
        <dbReference type="ARBA" id="ARBA00022741"/>
    </source>
</evidence>
<name>A0A0C9MQH5_9FUNG</name>
<feature type="domain" description="RecA family profile 1" evidence="7">
    <location>
        <begin position="76"/>
        <end position="250"/>
    </location>
</feature>
<dbReference type="GO" id="GO:0061982">
    <property type="term" value="P:meiosis I cell cycle process"/>
    <property type="evidence" value="ECO:0007669"/>
    <property type="project" value="UniProtKB-ARBA"/>
</dbReference>
<keyword evidence="9" id="KW-1185">Reference proteome</keyword>
<dbReference type="InterPro" id="IPR027417">
    <property type="entry name" value="P-loop_NTPase"/>
</dbReference>
<dbReference type="GO" id="GO:0000722">
    <property type="term" value="P:telomere maintenance via recombination"/>
    <property type="evidence" value="ECO:0007669"/>
    <property type="project" value="TreeGrafter"/>
</dbReference>
<dbReference type="PANTHER" id="PTHR46487:SF1">
    <property type="entry name" value="DNA REPAIR PROTEIN XRCC3"/>
    <property type="match status" value="1"/>
</dbReference>
<dbReference type="STRING" id="91626.A0A0C9MQH5"/>
<reference evidence="8" key="1">
    <citation type="submission" date="2014-09" db="EMBL/GenBank/DDBJ databases">
        <title>Draft genome sequence of an oleaginous Mucoromycotina fungus Mucor ambiguus NBRC6742.</title>
        <authorList>
            <person name="Takeda I."/>
            <person name="Yamane N."/>
            <person name="Morita T."/>
            <person name="Tamano K."/>
            <person name="Machida M."/>
            <person name="Baker S."/>
            <person name="Koike H."/>
        </authorList>
    </citation>
    <scope>NUCLEOTIDE SEQUENCE</scope>
    <source>
        <strain evidence="8">NBRC 6742</strain>
    </source>
</reference>
<dbReference type="InterPro" id="IPR003593">
    <property type="entry name" value="AAA+_ATPase"/>
</dbReference>
<comment type="subcellular location">
    <subcellularLocation>
        <location evidence="1">Nucleus</location>
    </subcellularLocation>
</comment>
<keyword evidence="4" id="KW-0067">ATP-binding</keyword>
<dbReference type="GO" id="GO:0045003">
    <property type="term" value="P:double-strand break repair via synthesis-dependent strand annealing"/>
    <property type="evidence" value="ECO:0007669"/>
    <property type="project" value="TreeGrafter"/>
</dbReference>
<dbReference type="Proteomes" id="UP000053815">
    <property type="component" value="Unassembled WGS sequence"/>
</dbReference>
<dbReference type="InterPro" id="IPR016467">
    <property type="entry name" value="DNA_recomb/repair_RecA-like"/>
</dbReference>